<comment type="subcellular location">
    <subcellularLocation>
        <location evidence="6">Cell membrane</location>
        <topology evidence="6">Multi-pass membrane protein</topology>
    </subcellularLocation>
    <subcellularLocation>
        <location evidence="1">Membrane</location>
        <topology evidence="1">Multi-pass membrane protein</topology>
    </subcellularLocation>
</comment>
<evidence type="ECO:0000256" key="2">
    <source>
        <dbReference type="ARBA" id="ARBA00022692"/>
    </source>
</evidence>
<reference evidence="8 9" key="1">
    <citation type="submission" date="2021-02" db="EMBL/GenBank/DDBJ databases">
        <title>Whole genome sequencing of Streptomyces actuosus VRA1.</title>
        <authorList>
            <person name="Sen G."/>
            <person name="Sen A."/>
        </authorList>
    </citation>
    <scope>NUCLEOTIDE SEQUENCE [LARGE SCALE GENOMIC DNA]</scope>
    <source>
        <strain evidence="8 9">VRA1</strain>
    </source>
</reference>
<evidence type="ECO:0000256" key="4">
    <source>
        <dbReference type="ARBA" id="ARBA00023136"/>
    </source>
</evidence>
<keyword evidence="6" id="KW-1003">Cell membrane</keyword>
<feature type="transmembrane region" description="Helical" evidence="6">
    <location>
        <begin position="147"/>
        <end position="168"/>
    </location>
</feature>
<evidence type="ECO:0000256" key="1">
    <source>
        <dbReference type="ARBA" id="ARBA00004141"/>
    </source>
</evidence>
<organism evidence="8 9">
    <name type="scientific">Streptomyces actuosus</name>
    <dbReference type="NCBI Taxonomy" id="1885"/>
    <lineage>
        <taxon>Bacteria</taxon>
        <taxon>Bacillati</taxon>
        <taxon>Actinomycetota</taxon>
        <taxon>Actinomycetes</taxon>
        <taxon>Kitasatosporales</taxon>
        <taxon>Streptomycetaceae</taxon>
        <taxon>Streptomyces</taxon>
    </lineage>
</organism>
<feature type="transmembrane region" description="Helical" evidence="6">
    <location>
        <begin position="29"/>
        <end position="49"/>
    </location>
</feature>
<name>A0ABS2VJ95_STRAS</name>
<feature type="domain" description="ABC transmembrane type-2" evidence="7">
    <location>
        <begin position="29"/>
        <end position="252"/>
    </location>
</feature>
<dbReference type="InterPro" id="IPR047817">
    <property type="entry name" value="ABC2_TM_bact-type"/>
</dbReference>
<gene>
    <name evidence="8" type="ORF">JS756_03325</name>
</gene>
<keyword evidence="5" id="KW-0046">Antibiotic resistance</keyword>
<evidence type="ECO:0000313" key="8">
    <source>
        <dbReference type="EMBL" id="MBN0043154.1"/>
    </source>
</evidence>
<comment type="similarity">
    <text evidence="6">Belongs to the ABC-2 integral membrane protein family.</text>
</comment>
<evidence type="ECO:0000259" key="7">
    <source>
        <dbReference type="PROSITE" id="PS51012"/>
    </source>
</evidence>
<dbReference type="InterPro" id="IPR000412">
    <property type="entry name" value="ABC_2_transport"/>
</dbReference>
<evidence type="ECO:0000256" key="3">
    <source>
        <dbReference type="ARBA" id="ARBA00022989"/>
    </source>
</evidence>
<keyword evidence="3 6" id="KW-1133">Transmembrane helix</keyword>
<dbReference type="PROSITE" id="PS51012">
    <property type="entry name" value="ABC_TM2"/>
    <property type="match status" value="1"/>
</dbReference>
<feature type="transmembrane region" description="Helical" evidence="6">
    <location>
        <begin position="108"/>
        <end position="135"/>
    </location>
</feature>
<keyword evidence="2 6" id="KW-0812">Transmembrane</keyword>
<dbReference type="PANTHER" id="PTHR43027:SF2">
    <property type="entry name" value="TRANSPORT PERMEASE PROTEIN"/>
    <property type="match status" value="1"/>
</dbReference>
<dbReference type="InterPro" id="IPR013525">
    <property type="entry name" value="ABC2_TM"/>
</dbReference>
<evidence type="ECO:0000256" key="6">
    <source>
        <dbReference type="RuleBase" id="RU361157"/>
    </source>
</evidence>
<proteinExistence type="inferred from homology"/>
<feature type="transmembrane region" description="Helical" evidence="6">
    <location>
        <begin position="174"/>
        <end position="195"/>
    </location>
</feature>
<feature type="transmembrane region" description="Helical" evidence="6">
    <location>
        <begin position="228"/>
        <end position="249"/>
    </location>
</feature>
<keyword evidence="9" id="KW-1185">Reference proteome</keyword>
<dbReference type="EMBL" id="JAFFZS010000002">
    <property type="protein sequence ID" value="MBN0043154.1"/>
    <property type="molecule type" value="Genomic_DNA"/>
</dbReference>
<dbReference type="PIRSF" id="PIRSF006648">
    <property type="entry name" value="DrrB"/>
    <property type="match status" value="1"/>
</dbReference>
<comment type="caution">
    <text evidence="8">The sequence shown here is derived from an EMBL/GenBank/DDBJ whole genome shotgun (WGS) entry which is preliminary data.</text>
</comment>
<dbReference type="Pfam" id="PF01061">
    <property type="entry name" value="ABC2_membrane"/>
    <property type="match status" value="1"/>
</dbReference>
<sequence>MSAGTFTTPAGRMAALARAELTLLSRSKGTLFAAMFVPLVLPFSARSAAKEMDLAAAGLSVGTVVLPAALGVSLLFAVYTTLVGVFVARREELVLKRLRTGELRDLEILTGSAMPAVATAFVQSAVLAVGCAVLLDLDAPRAPLYTVVGYLLGLVMCTALAAVTSGVSRSTESAQVTTMPFVLLSLIGSGLVVPLEVMPDRLAALCRVLPLTSVVTLLRGGWTGNLSAGEALAALIGVLAWTVAGVLAVRRWFRWEPRR</sequence>
<keyword evidence="4 6" id="KW-0472">Membrane</keyword>
<feature type="transmembrane region" description="Helical" evidence="6">
    <location>
        <begin position="61"/>
        <end position="88"/>
    </location>
</feature>
<evidence type="ECO:0000313" key="9">
    <source>
        <dbReference type="Proteomes" id="UP000788262"/>
    </source>
</evidence>
<dbReference type="InterPro" id="IPR052902">
    <property type="entry name" value="ABC-2_transporter"/>
</dbReference>
<accession>A0ABS2VJ95</accession>
<keyword evidence="6" id="KW-0813">Transport</keyword>
<dbReference type="Proteomes" id="UP000788262">
    <property type="component" value="Unassembled WGS sequence"/>
</dbReference>
<evidence type="ECO:0000256" key="5">
    <source>
        <dbReference type="ARBA" id="ARBA00023251"/>
    </source>
</evidence>
<dbReference type="RefSeq" id="WP_205381391.1">
    <property type="nucleotide sequence ID" value="NZ_JAFFZS010000002.1"/>
</dbReference>
<dbReference type="PANTHER" id="PTHR43027">
    <property type="entry name" value="DOXORUBICIN RESISTANCE ABC TRANSPORTER PERMEASE PROTEIN DRRC-RELATED"/>
    <property type="match status" value="1"/>
</dbReference>
<protein>
    <recommendedName>
        <fullName evidence="6">Transport permease protein</fullName>
    </recommendedName>
</protein>